<keyword evidence="1" id="KW-1133">Transmembrane helix</keyword>
<keyword evidence="1" id="KW-0472">Membrane</keyword>
<sequence length="62" mass="6658">MSFSLAENLELILGGALLLCLVVVVSFKFVRNRNVKVNADNGSAAINGENSGNITINHNKEK</sequence>
<reference evidence="2 3" key="1">
    <citation type="submission" date="2018-12" db="EMBL/GenBank/DDBJ databases">
        <authorList>
            <consortium name="Pathogen Informatics"/>
        </authorList>
    </citation>
    <scope>NUCLEOTIDE SEQUENCE [LARGE SCALE GENOMIC DNA]</scope>
    <source>
        <strain evidence="2 3">NCTC7357</strain>
    </source>
</reference>
<organism evidence="2 3">
    <name type="scientific">Pseudomonas chlororaphis</name>
    <dbReference type="NCBI Taxonomy" id="587753"/>
    <lineage>
        <taxon>Bacteria</taxon>
        <taxon>Pseudomonadati</taxon>
        <taxon>Pseudomonadota</taxon>
        <taxon>Gammaproteobacteria</taxon>
        <taxon>Pseudomonadales</taxon>
        <taxon>Pseudomonadaceae</taxon>
        <taxon>Pseudomonas</taxon>
    </lineage>
</organism>
<proteinExistence type="predicted"/>
<name>A0AAX3FSX7_9PSED</name>
<protein>
    <submittedName>
        <fullName evidence="2">Uncharacterized protein</fullName>
    </submittedName>
</protein>
<evidence type="ECO:0000313" key="3">
    <source>
        <dbReference type="Proteomes" id="UP000277437"/>
    </source>
</evidence>
<dbReference type="RefSeq" id="WP_124325288.1">
    <property type="nucleotide sequence ID" value="NZ_CP118137.1"/>
</dbReference>
<evidence type="ECO:0000256" key="1">
    <source>
        <dbReference type="SAM" id="Phobius"/>
    </source>
</evidence>
<evidence type="ECO:0000313" key="2">
    <source>
        <dbReference type="EMBL" id="VEF73863.1"/>
    </source>
</evidence>
<feature type="transmembrane region" description="Helical" evidence="1">
    <location>
        <begin position="12"/>
        <end position="30"/>
    </location>
</feature>
<dbReference type="AlphaFoldDB" id="A0AAX3FSX7"/>
<dbReference type="Proteomes" id="UP000277437">
    <property type="component" value="Chromosome"/>
</dbReference>
<dbReference type="EMBL" id="LR134334">
    <property type="protein sequence ID" value="VEF73863.1"/>
    <property type="molecule type" value="Genomic_DNA"/>
</dbReference>
<gene>
    <name evidence="2" type="ORF">NCTC7357_02140</name>
</gene>
<keyword evidence="1" id="KW-0812">Transmembrane</keyword>
<accession>A0AAX3FSX7</accession>